<reference evidence="4 5" key="1">
    <citation type="submission" date="2018-01" db="EMBL/GenBank/DDBJ databases">
        <authorList>
            <person name="Paulsen S."/>
            <person name="Gram L.K."/>
        </authorList>
    </citation>
    <scope>NUCLEOTIDE SEQUENCE [LARGE SCALE GENOMIC DNA]</scope>
    <source>
        <strain evidence="3 4">S2599</strain>
        <strain evidence="2 5">S2676</strain>
    </source>
</reference>
<evidence type="ECO:0000313" key="3">
    <source>
        <dbReference type="EMBL" id="TMP39007.1"/>
    </source>
</evidence>
<evidence type="ECO:0000313" key="5">
    <source>
        <dbReference type="Proteomes" id="UP000310249"/>
    </source>
</evidence>
<feature type="signal peptide" evidence="1">
    <location>
        <begin position="1"/>
        <end position="21"/>
    </location>
</feature>
<dbReference type="EMBL" id="PNCJ01000007">
    <property type="protein sequence ID" value="TMP39007.1"/>
    <property type="molecule type" value="Genomic_DNA"/>
</dbReference>
<dbReference type="RefSeq" id="WP_125778936.1">
    <property type="nucleotide sequence ID" value="NZ_PNCH01000076.1"/>
</dbReference>
<name>A0A5S3WIR1_9GAMM</name>
<evidence type="ECO:0000313" key="4">
    <source>
        <dbReference type="Proteomes" id="UP000306719"/>
    </source>
</evidence>
<protein>
    <submittedName>
        <fullName evidence="2">Uncharacterized protein</fullName>
    </submittedName>
</protein>
<proteinExistence type="predicted"/>
<keyword evidence="1" id="KW-0732">Signal</keyword>
<evidence type="ECO:0000256" key="1">
    <source>
        <dbReference type="SAM" id="SignalP"/>
    </source>
</evidence>
<dbReference type="Proteomes" id="UP000310249">
    <property type="component" value="Unassembled WGS sequence"/>
</dbReference>
<dbReference type="OrthoDB" id="6294025at2"/>
<reference evidence="2" key="3">
    <citation type="submission" date="2019-09" db="EMBL/GenBank/DDBJ databases">
        <title>Co-occurence of chitin degradation, pigmentation and bioactivity in marine Pseudoalteromonas.</title>
        <authorList>
            <person name="Sonnenschein E.C."/>
            <person name="Bech P.K."/>
        </authorList>
    </citation>
    <scope>NUCLEOTIDE SEQUENCE</scope>
    <source>
        <strain evidence="3 4">S2599</strain>
        <strain evidence="2">S2676</strain>
    </source>
</reference>
<comment type="caution">
    <text evidence="2">The sequence shown here is derived from an EMBL/GenBank/DDBJ whole genome shotgun (WGS) entry which is preliminary data.</text>
</comment>
<gene>
    <name evidence="3" type="ORF">CWB98_04790</name>
    <name evidence="2" type="ORF">CWB99_16665</name>
</gene>
<dbReference type="AlphaFoldDB" id="A0A5S3WIR1"/>
<accession>A0A5S3WIR1</accession>
<sequence length="108" mass="12292">MKKISILLMLMSIFVPIQGHAGWTKSWGKITQVMSHDGFHVIYTTISDKTCDESGNFWWPKDDPDSDDMYSMALAAFMGGKEVLLVHDEANQECKFGHISKATHMRIR</sequence>
<organism evidence="2 5">
    <name type="scientific">Pseudoalteromonas rubra</name>
    <dbReference type="NCBI Taxonomy" id="43658"/>
    <lineage>
        <taxon>Bacteria</taxon>
        <taxon>Pseudomonadati</taxon>
        <taxon>Pseudomonadota</taxon>
        <taxon>Gammaproteobacteria</taxon>
        <taxon>Alteromonadales</taxon>
        <taxon>Pseudoalteromonadaceae</taxon>
        <taxon>Pseudoalteromonas</taxon>
    </lineage>
</organism>
<dbReference type="EMBL" id="PNCI01000039">
    <property type="protein sequence ID" value="TMP26934.1"/>
    <property type="molecule type" value="Genomic_DNA"/>
</dbReference>
<reference evidence="5" key="2">
    <citation type="submission" date="2019-06" db="EMBL/GenBank/DDBJ databases">
        <title>Co-occurence of chitin degradation, pigmentation and bioactivity in marine Pseudoalteromonas.</title>
        <authorList>
            <person name="Sonnenschein E.C."/>
            <person name="Bech P.K."/>
        </authorList>
    </citation>
    <scope>NUCLEOTIDE SEQUENCE [LARGE SCALE GENOMIC DNA]</scope>
    <source>
        <strain evidence="5">S2676</strain>
    </source>
</reference>
<dbReference type="Proteomes" id="UP000306719">
    <property type="component" value="Unassembled WGS sequence"/>
</dbReference>
<feature type="chain" id="PRO_5036372765" evidence="1">
    <location>
        <begin position="22"/>
        <end position="108"/>
    </location>
</feature>
<evidence type="ECO:0000313" key="2">
    <source>
        <dbReference type="EMBL" id="TMP26934.1"/>
    </source>
</evidence>